<evidence type="ECO:0000313" key="8">
    <source>
        <dbReference type="Proteomes" id="UP001314229"/>
    </source>
</evidence>
<comment type="caution">
    <text evidence="7">The sequence shown here is derived from an EMBL/GenBank/DDBJ whole genome shotgun (WGS) entry which is preliminary data.</text>
</comment>
<dbReference type="PROSITE" id="PS50835">
    <property type="entry name" value="IG_LIKE"/>
    <property type="match status" value="3"/>
</dbReference>
<dbReference type="PANTHER" id="PTHR11481:SF125">
    <property type="entry name" value="PLATELET ENDOTHELIAL CELL ADHESION MOLECULE-LIKE ISOFORM X1"/>
    <property type="match status" value="1"/>
</dbReference>
<dbReference type="GO" id="GO:0004888">
    <property type="term" value="F:transmembrane signaling receptor activity"/>
    <property type="evidence" value="ECO:0007669"/>
    <property type="project" value="TreeGrafter"/>
</dbReference>
<feature type="chain" id="PRO_5043897965" evidence="5">
    <location>
        <begin position="27"/>
        <end position="766"/>
    </location>
</feature>
<dbReference type="AlphaFoldDB" id="A0AAV1PDU0"/>
<gene>
    <name evidence="7" type="ORF">FSCOSCO3_A024615</name>
</gene>
<feature type="signal peptide" evidence="5">
    <location>
        <begin position="1"/>
        <end position="26"/>
    </location>
</feature>
<protein>
    <submittedName>
        <fullName evidence="7">Platelet endothelial cell adhesion molecule</fullName>
    </submittedName>
</protein>
<evidence type="ECO:0000256" key="5">
    <source>
        <dbReference type="SAM" id="SignalP"/>
    </source>
</evidence>
<accession>A0AAV1PDU0</accession>
<evidence type="ECO:0000256" key="3">
    <source>
        <dbReference type="ARBA" id="ARBA00023180"/>
    </source>
</evidence>
<dbReference type="PANTHER" id="PTHR11481">
    <property type="entry name" value="IMMUNOGLOBULIN FC RECEPTOR"/>
    <property type="match status" value="1"/>
</dbReference>
<dbReference type="GO" id="GO:0098742">
    <property type="term" value="P:cell-cell adhesion via plasma-membrane adhesion molecules"/>
    <property type="evidence" value="ECO:0007669"/>
    <property type="project" value="TreeGrafter"/>
</dbReference>
<dbReference type="GO" id="GO:0007166">
    <property type="term" value="P:cell surface receptor signaling pathway"/>
    <property type="evidence" value="ECO:0007669"/>
    <property type="project" value="TreeGrafter"/>
</dbReference>
<keyword evidence="2" id="KW-1015">Disulfide bond</keyword>
<feature type="domain" description="Ig-like" evidence="6">
    <location>
        <begin position="500"/>
        <end position="587"/>
    </location>
</feature>
<keyword evidence="8" id="KW-1185">Reference proteome</keyword>
<proteinExistence type="predicted"/>
<keyword evidence="4" id="KW-0472">Membrane</keyword>
<evidence type="ECO:0000313" key="7">
    <source>
        <dbReference type="EMBL" id="CAK6969863.1"/>
    </source>
</evidence>
<feature type="domain" description="Ig-like" evidence="6">
    <location>
        <begin position="409"/>
        <end position="492"/>
    </location>
</feature>
<dbReference type="Pfam" id="PF13927">
    <property type="entry name" value="Ig_3"/>
    <property type="match status" value="1"/>
</dbReference>
<dbReference type="GO" id="GO:0009897">
    <property type="term" value="C:external side of plasma membrane"/>
    <property type="evidence" value="ECO:0007669"/>
    <property type="project" value="TreeGrafter"/>
</dbReference>
<evidence type="ECO:0000256" key="2">
    <source>
        <dbReference type="ARBA" id="ARBA00023157"/>
    </source>
</evidence>
<keyword evidence="3" id="KW-0325">Glycoprotein</keyword>
<sequence length="766" mass="85263">MGRLTLILLTSTLLSSYFHPGRVVDAQSIFTIREVSLSMEPSNDVPRDTNVTVRCRAVVSSLGQEVLNRQYTILKDRVQVYTKTTTSSEDLLYPLPMARAFNSGKYTCQIAIEDKREVSKYQKLTVTGLSKPELHLNKAVVNEGEEVTVRCTAPGETGSIIFYFYEDSKEIKEEQVSSNYAETKIRFTSTGIHKCHCAYTVVVVPDAFRSEQSNIVTVSVKEIPYTPVLEILPIYKIYEGDTLDISCSLRRPQYNSQSTQLILSQGTQLLSSGTKDKLNHSLVALAKHSGEFECRLEIGNVVKVAKKNVSVTELFSLPTLTMSPVEVFPREPLTLICKSESLASERLHKEELTYTLEPSDAYLIPRGAGVFQGKALNADFNYTCTATAKGIMKQSKILTVRPKLPVSAPKITVLSKVILGRPFEILCNSSTGTLPINYTLLHDYMPMDMITVKQPYEEARFTVTITRTDDISKYICQANNGRKELSRRLDATVIVPLSHPTLTVVPTLGEIYEGDHLYLICGVQGTPPVTFKWYRVGNENPLYSTTSNSNNTDYQVKDLAKHHSGMYFCEAINPANTAVGSNPVTIEVRMALWKKALIGGICLLVLAVLALLFVLYYRSKRGRREAAAELSVKPSSPKSDDSLRLNLTHDTEVYNAATVRVDRAVTSVWSERPPEAANDEETSMMSNEPDVEYTEVVHTRAVDSAQVPLKKGTDTVYSELQNAPHGATDPHDYGSVEYAELNGEKPEINHSYTEVNNYQDLPVPVD</sequence>
<dbReference type="SMART" id="SM00408">
    <property type="entry name" value="IGc2"/>
    <property type="match status" value="2"/>
</dbReference>
<feature type="transmembrane region" description="Helical" evidence="4">
    <location>
        <begin position="596"/>
        <end position="617"/>
    </location>
</feature>
<dbReference type="InterPro" id="IPR050488">
    <property type="entry name" value="Ig_Fc_receptor"/>
</dbReference>
<dbReference type="InterPro" id="IPR007110">
    <property type="entry name" value="Ig-like_dom"/>
</dbReference>
<reference evidence="7 8" key="1">
    <citation type="submission" date="2024-01" db="EMBL/GenBank/DDBJ databases">
        <authorList>
            <person name="Alioto T."/>
            <person name="Alioto T."/>
            <person name="Gomez Garrido J."/>
        </authorList>
    </citation>
    <scope>NUCLEOTIDE SEQUENCE [LARGE SCALE GENOMIC DNA]</scope>
</reference>
<dbReference type="Pfam" id="PF17736">
    <property type="entry name" value="Ig_C17orf99"/>
    <property type="match status" value="1"/>
</dbReference>
<dbReference type="InterPro" id="IPR036179">
    <property type="entry name" value="Ig-like_dom_sf"/>
</dbReference>
<dbReference type="SUPFAM" id="SSF48726">
    <property type="entry name" value="Immunoglobulin"/>
    <property type="match status" value="3"/>
</dbReference>
<dbReference type="GO" id="GO:0006955">
    <property type="term" value="P:immune response"/>
    <property type="evidence" value="ECO:0007669"/>
    <property type="project" value="TreeGrafter"/>
</dbReference>
<evidence type="ECO:0000259" key="6">
    <source>
        <dbReference type="PROSITE" id="PS50835"/>
    </source>
</evidence>
<dbReference type="Proteomes" id="UP001314229">
    <property type="component" value="Unassembled WGS sequence"/>
</dbReference>
<organism evidence="7 8">
    <name type="scientific">Scomber scombrus</name>
    <name type="common">Atlantic mackerel</name>
    <name type="synonym">Scomber vernalis</name>
    <dbReference type="NCBI Taxonomy" id="13677"/>
    <lineage>
        <taxon>Eukaryota</taxon>
        <taxon>Metazoa</taxon>
        <taxon>Chordata</taxon>
        <taxon>Craniata</taxon>
        <taxon>Vertebrata</taxon>
        <taxon>Euteleostomi</taxon>
        <taxon>Actinopterygii</taxon>
        <taxon>Neopterygii</taxon>
        <taxon>Teleostei</taxon>
        <taxon>Neoteleostei</taxon>
        <taxon>Acanthomorphata</taxon>
        <taxon>Pelagiaria</taxon>
        <taxon>Scombriformes</taxon>
        <taxon>Scombridae</taxon>
        <taxon>Scomber</taxon>
    </lineage>
</organism>
<keyword evidence="1 5" id="KW-0732">Signal</keyword>
<evidence type="ECO:0000256" key="4">
    <source>
        <dbReference type="SAM" id="Phobius"/>
    </source>
</evidence>
<dbReference type="InterPro" id="IPR003598">
    <property type="entry name" value="Ig_sub2"/>
</dbReference>
<dbReference type="EMBL" id="CAWUFR010000143">
    <property type="protein sequence ID" value="CAK6969863.1"/>
    <property type="molecule type" value="Genomic_DNA"/>
</dbReference>
<dbReference type="InterPro" id="IPR003599">
    <property type="entry name" value="Ig_sub"/>
</dbReference>
<dbReference type="InterPro" id="IPR040878">
    <property type="entry name" value="IL-40-like_Ig"/>
</dbReference>
<dbReference type="CDD" id="cd00096">
    <property type="entry name" value="Ig"/>
    <property type="match status" value="1"/>
</dbReference>
<keyword evidence="4" id="KW-1133">Transmembrane helix</keyword>
<feature type="domain" description="Ig-like" evidence="6">
    <location>
        <begin position="132"/>
        <end position="195"/>
    </location>
</feature>
<evidence type="ECO:0000256" key="1">
    <source>
        <dbReference type="ARBA" id="ARBA00022729"/>
    </source>
</evidence>
<dbReference type="Gene3D" id="2.60.40.10">
    <property type="entry name" value="Immunoglobulins"/>
    <property type="match status" value="3"/>
</dbReference>
<dbReference type="SMART" id="SM00409">
    <property type="entry name" value="IG"/>
    <property type="match status" value="5"/>
</dbReference>
<name>A0AAV1PDU0_SCOSC</name>
<keyword evidence="4" id="KW-0812">Transmembrane</keyword>
<dbReference type="InterPro" id="IPR013783">
    <property type="entry name" value="Ig-like_fold"/>
</dbReference>